<evidence type="ECO:0000256" key="1">
    <source>
        <dbReference type="ARBA" id="ARBA00004571"/>
    </source>
</evidence>
<reference evidence="19 20" key="1">
    <citation type="submission" date="2024-06" db="EMBL/GenBank/DDBJ databases">
        <title>Sorghum-associated microbial communities from plants grown in Nebraska, USA.</title>
        <authorList>
            <person name="Schachtman D."/>
        </authorList>
    </citation>
    <scope>NUCLEOTIDE SEQUENCE [LARGE SCALE GENOMIC DNA]</scope>
    <source>
        <strain evidence="19 20">2814</strain>
    </source>
</reference>
<dbReference type="InterPro" id="IPR000531">
    <property type="entry name" value="Beta-barrel_TonB"/>
</dbReference>
<feature type="compositionally biased region" description="Polar residues" evidence="15">
    <location>
        <begin position="334"/>
        <end position="349"/>
    </location>
</feature>
<evidence type="ECO:0000259" key="18">
    <source>
        <dbReference type="Pfam" id="PF07715"/>
    </source>
</evidence>
<feature type="chain" id="PRO_5047340280" evidence="16">
    <location>
        <begin position="27"/>
        <end position="793"/>
    </location>
</feature>
<dbReference type="InterPro" id="IPR037066">
    <property type="entry name" value="Plug_dom_sf"/>
</dbReference>
<dbReference type="Gene3D" id="2.170.130.10">
    <property type="entry name" value="TonB-dependent receptor, plug domain"/>
    <property type="match status" value="1"/>
</dbReference>
<keyword evidence="7" id="KW-0408">Iron</keyword>
<evidence type="ECO:0000256" key="10">
    <source>
        <dbReference type="ARBA" id="ARBA00023136"/>
    </source>
</evidence>
<dbReference type="Pfam" id="PF07715">
    <property type="entry name" value="Plug"/>
    <property type="match status" value="1"/>
</dbReference>
<keyword evidence="8" id="KW-0406">Ion transport</keyword>
<comment type="subcellular location">
    <subcellularLocation>
        <location evidence="1 12">Cell outer membrane</location>
        <topology evidence="1 12">Multi-pass membrane protein</topology>
    </subcellularLocation>
</comment>
<dbReference type="SUPFAM" id="SSF56935">
    <property type="entry name" value="Porins"/>
    <property type="match status" value="1"/>
</dbReference>
<dbReference type="PROSITE" id="PS01156">
    <property type="entry name" value="TONB_DEPENDENT_REC_2"/>
    <property type="match status" value="1"/>
</dbReference>
<gene>
    <name evidence="19" type="ORF">ABIE19_000171</name>
</gene>
<evidence type="ECO:0000256" key="12">
    <source>
        <dbReference type="PROSITE-ProRule" id="PRU01360"/>
    </source>
</evidence>
<dbReference type="EMBL" id="JBEPTF010000001">
    <property type="protein sequence ID" value="MET4682262.1"/>
    <property type="molecule type" value="Genomic_DNA"/>
</dbReference>
<evidence type="ECO:0000256" key="6">
    <source>
        <dbReference type="ARBA" id="ARBA00022729"/>
    </source>
</evidence>
<organism evidence="19 20">
    <name type="scientific">Brevundimonas faecalis</name>
    <dbReference type="NCBI Taxonomy" id="947378"/>
    <lineage>
        <taxon>Bacteria</taxon>
        <taxon>Pseudomonadati</taxon>
        <taxon>Pseudomonadota</taxon>
        <taxon>Alphaproteobacteria</taxon>
        <taxon>Caulobacterales</taxon>
        <taxon>Caulobacteraceae</taxon>
        <taxon>Brevundimonas</taxon>
    </lineage>
</organism>
<keyword evidence="19" id="KW-0675">Receptor</keyword>
<dbReference type="Proteomes" id="UP001549313">
    <property type="component" value="Unassembled WGS sequence"/>
</dbReference>
<evidence type="ECO:0000256" key="13">
    <source>
        <dbReference type="PROSITE-ProRule" id="PRU10144"/>
    </source>
</evidence>
<sequence length="793" mass="86325">MTNRKQLFWATTALMSGVLMAGAASAQSTASQAVEERATQVGDVVVTGARGPRAIEGVVAENNPKSRATITDRYIGTQAAGQTILNSINLLPGVNFTNNDAFGGAGGDLTIRGFDAARVSLTQDGIPLNDTGNYAIYSNQQLDPELIQRAAVNLGTTDVDSPTASATGGTVNYITRRPAKDFGFILQPSLGEYGYKRIFALLDTGEIGPWGTTAWFSASKTTYDHFVGAGGVDKMQLNGRIYQPLGDNGDFISVTAHYNENRNEFMPRVTLAQFKAGNAYDRDDYNTVRSQATAINPSNTGNIRGQSRFTLSDSLRLTIDPSFQYTLAHGGGTQTMSETDPQLRGNSTAAGVDLNGDGVINGATRVTLFRPNITNTHRYAVTSSLIWDAAEDHQFRLAYTFDWGRHRQTGQFGYLDANGFPEDPFAGRNGRPVKLPDGTILQRRNRLSYAMLNQIAAEYRGSFFNDAVDVTLGARAPFFDRELNNYCYQRDTFNAYCTTQVGTPVAGTDLVTFPVSSMNGSASNQYGKPRSFDKQYDAFLPNAGVTWKFAPNQSLYASYAEGFSAPRTDDLYDVVDVNPEPETTNSYDLGYRYQSGTIIASIAAWKTDYANRIVRTFDEAAGIFLTRNVGDVTLQGIDGQIGWSPMDKLSLTASFTYTDSEVKNDLPNGKDTSGKPIFIPTAGNQLVETPDWQFGGRVAYSIGKFDLGLQGKYVGERFSNDINTEVAPDYLTFDLDVRYNLASVGAGGSYIQLNVINLFNEEYLGDITTSTTGSAQYQLGAPRTAMVTLRASF</sequence>
<dbReference type="Pfam" id="PF00593">
    <property type="entry name" value="TonB_dep_Rec_b-barrel"/>
    <property type="match status" value="1"/>
</dbReference>
<dbReference type="InterPro" id="IPR010917">
    <property type="entry name" value="TonB_rcpt_CS"/>
</dbReference>
<evidence type="ECO:0000256" key="14">
    <source>
        <dbReference type="RuleBase" id="RU003357"/>
    </source>
</evidence>
<evidence type="ECO:0000259" key="17">
    <source>
        <dbReference type="Pfam" id="PF00593"/>
    </source>
</evidence>
<dbReference type="PROSITE" id="PS52016">
    <property type="entry name" value="TONB_DEPENDENT_REC_3"/>
    <property type="match status" value="1"/>
</dbReference>
<evidence type="ECO:0000256" key="2">
    <source>
        <dbReference type="ARBA" id="ARBA00022448"/>
    </source>
</evidence>
<dbReference type="InterPro" id="IPR039426">
    <property type="entry name" value="TonB-dep_rcpt-like"/>
</dbReference>
<dbReference type="InterPro" id="IPR036942">
    <property type="entry name" value="Beta-barrel_TonB_sf"/>
</dbReference>
<evidence type="ECO:0000256" key="7">
    <source>
        <dbReference type="ARBA" id="ARBA00023004"/>
    </source>
</evidence>
<proteinExistence type="inferred from homology"/>
<evidence type="ECO:0000256" key="15">
    <source>
        <dbReference type="SAM" id="MobiDB-lite"/>
    </source>
</evidence>
<comment type="caution">
    <text evidence="19">The sequence shown here is derived from an EMBL/GenBank/DDBJ whole genome shotgun (WGS) entry which is preliminary data.</text>
</comment>
<dbReference type="Gene3D" id="2.40.170.20">
    <property type="entry name" value="TonB-dependent receptor, beta-barrel domain"/>
    <property type="match status" value="1"/>
</dbReference>
<keyword evidence="11 12" id="KW-0998">Cell outer membrane</keyword>
<evidence type="ECO:0000256" key="4">
    <source>
        <dbReference type="ARBA" id="ARBA00022496"/>
    </source>
</evidence>
<evidence type="ECO:0000313" key="19">
    <source>
        <dbReference type="EMBL" id="MET4682262.1"/>
    </source>
</evidence>
<feature type="domain" description="TonB-dependent receptor plug" evidence="18">
    <location>
        <begin position="61"/>
        <end position="162"/>
    </location>
</feature>
<keyword evidence="6 16" id="KW-0732">Signal</keyword>
<keyword evidence="2 12" id="KW-0813">Transport</keyword>
<name>A0ABV2R6U7_9CAUL</name>
<keyword evidence="10 12" id="KW-0472">Membrane</keyword>
<evidence type="ECO:0000256" key="3">
    <source>
        <dbReference type="ARBA" id="ARBA00022452"/>
    </source>
</evidence>
<evidence type="ECO:0000313" key="20">
    <source>
        <dbReference type="Proteomes" id="UP001549313"/>
    </source>
</evidence>
<dbReference type="PANTHER" id="PTHR32552">
    <property type="entry name" value="FERRICHROME IRON RECEPTOR-RELATED"/>
    <property type="match status" value="1"/>
</dbReference>
<accession>A0ABV2R6U7</accession>
<evidence type="ECO:0000256" key="5">
    <source>
        <dbReference type="ARBA" id="ARBA00022692"/>
    </source>
</evidence>
<evidence type="ECO:0000256" key="9">
    <source>
        <dbReference type="ARBA" id="ARBA00023077"/>
    </source>
</evidence>
<dbReference type="RefSeq" id="WP_354087220.1">
    <property type="nucleotide sequence ID" value="NZ_JBEPTF010000001.1"/>
</dbReference>
<feature type="region of interest" description="Disordered" evidence="15">
    <location>
        <begin position="329"/>
        <end position="350"/>
    </location>
</feature>
<keyword evidence="4" id="KW-0410">Iron transport</keyword>
<comment type="similarity">
    <text evidence="12 14">Belongs to the TonB-dependent receptor family.</text>
</comment>
<evidence type="ECO:0000256" key="11">
    <source>
        <dbReference type="ARBA" id="ARBA00023237"/>
    </source>
</evidence>
<evidence type="ECO:0000256" key="16">
    <source>
        <dbReference type="SAM" id="SignalP"/>
    </source>
</evidence>
<keyword evidence="9 14" id="KW-0798">TonB box</keyword>
<protein>
    <submittedName>
        <fullName evidence="19">Iron complex outermembrane receptor protein</fullName>
    </submittedName>
</protein>
<evidence type="ECO:0000256" key="8">
    <source>
        <dbReference type="ARBA" id="ARBA00023065"/>
    </source>
</evidence>
<dbReference type="PANTHER" id="PTHR32552:SF89">
    <property type="entry name" value="CATECHOLATE SIDEROPHORE RECEPTOR FIU"/>
    <property type="match status" value="1"/>
</dbReference>
<keyword evidence="5 12" id="KW-0812">Transmembrane</keyword>
<dbReference type="InterPro" id="IPR012910">
    <property type="entry name" value="Plug_dom"/>
</dbReference>
<keyword evidence="20" id="KW-1185">Reference proteome</keyword>
<feature type="domain" description="TonB-dependent receptor-like beta-barrel" evidence="17">
    <location>
        <begin position="274"/>
        <end position="758"/>
    </location>
</feature>
<keyword evidence="3 12" id="KW-1134">Transmembrane beta strand</keyword>
<feature type="short sequence motif" description="TonB C-terminal box" evidence="13">
    <location>
        <begin position="776"/>
        <end position="793"/>
    </location>
</feature>
<feature type="signal peptide" evidence="16">
    <location>
        <begin position="1"/>
        <end position="26"/>
    </location>
</feature>